<dbReference type="AlphaFoldDB" id="T1J0C2"/>
<dbReference type="EMBL" id="JH431734">
    <property type="status" value="NOT_ANNOTATED_CDS"/>
    <property type="molecule type" value="Genomic_DNA"/>
</dbReference>
<evidence type="ECO:0000313" key="2">
    <source>
        <dbReference type="Proteomes" id="UP000014500"/>
    </source>
</evidence>
<dbReference type="EnsemblMetazoa" id="SMAR006967-RA">
    <property type="protein sequence ID" value="SMAR006967-PA"/>
    <property type="gene ID" value="SMAR006967"/>
</dbReference>
<accession>T1J0C2</accession>
<evidence type="ECO:0000313" key="1">
    <source>
        <dbReference type="EnsemblMetazoa" id="SMAR006967-PA"/>
    </source>
</evidence>
<proteinExistence type="predicted"/>
<reference evidence="2" key="1">
    <citation type="submission" date="2011-05" db="EMBL/GenBank/DDBJ databases">
        <authorList>
            <person name="Richards S.R."/>
            <person name="Qu J."/>
            <person name="Jiang H."/>
            <person name="Jhangiani S.N."/>
            <person name="Agravi P."/>
            <person name="Goodspeed R."/>
            <person name="Gross S."/>
            <person name="Mandapat C."/>
            <person name="Jackson L."/>
            <person name="Mathew T."/>
            <person name="Pu L."/>
            <person name="Thornton R."/>
            <person name="Saada N."/>
            <person name="Wilczek-Boney K.B."/>
            <person name="Lee S."/>
            <person name="Kovar C."/>
            <person name="Wu Y."/>
            <person name="Scherer S.E."/>
            <person name="Worley K.C."/>
            <person name="Muzny D.M."/>
            <person name="Gibbs R."/>
        </authorList>
    </citation>
    <scope>NUCLEOTIDE SEQUENCE</scope>
    <source>
        <strain evidence="2">Brora</strain>
    </source>
</reference>
<sequence length="519" mass="59871">MPILDRSPERRVNQTPLIVAMLVSDKDLKWGERQGENEDSLIKVRDQQNDEAHSLPSRQLQIVMDMHLDQPPKMNSEFAVPDEIMLENQVAGACVYPSIMLHKKRTPENRSDILAACHKYKQQFLPRLTKNIIEWLQSPKFTESMIDVDMRMKIRSFSFDSNVWMAIVHKYWTGKATKIKFTMPNNVIVIASTVICGKDKRDFMKKFRELHNERFEVYYLCIECLFYGTKRDRFLFKIGKITNYHKEKTHAFLTNSSENNSYLERAVKDFGVRVTTCGQMEKNRLFPIRQPFYLTHPFHGLIKLKTKCNFSITLSPFHELDIEHDFGGKKCKKQVKMAQTVTNSSERSSEGKDIIQNPNTVTLVNNYSQTAANSSERSSSVSIQGSFEHDNPYDQDIISLLQDPVPVTVKIPVNNYSQTVRIANPFFFREVLTRKVLPPKCFWHGERNELFLTIDSTEAVIACPLHGEQLQEIAVGMIRHVDGATGEFPRIPCPSTADFDGNPLRVLESLMINNLHLQY</sequence>
<name>T1J0C2_STRMM</name>
<dbReference type="HOGENOM" id="CLU_525117_0_0_1"/>
<keyword evidence="2" id="KW-1185">Reference proteome</keyword>
<organism evidence="1 2">
    <name type="scientific">Strigamia maritima</name>
    <name type="common">European centipede</name>
    <name type="synonym">Geophilus maritimus</name>
    <dbReference type="NCBI Taxonomy" id="126957"/>
    <lineage>
        <taxon>Eukaryota</taxon>
        <taxon>Metazoa</taxon>
        <taxon>Ecdysozoa</taxon>
        <taxon>Arthropoda</taxon>
        <taxon>Myriapoda</taxon>
        <taxon>Chilopoda</taxon>
        <taxon>Pleurostigmophora</taxon>
        <taxon>Geophilomorpha</taxon>
        <taxon>Linotaeniidae</taxon>
        <taxon>Strigamia</taxon>
    </lineage>
</organism>
<dbReference type="Proteomes" id="UP000014500">
    <property type="component" value="Unassembled WGS sequence"/>
</dbReference>
<reference evidence="1" key="2">
    <citation type="submission" date="2015-02" db="UniProtKB">
        <authorList>
            <consortium name="EnsemblMetazoa"/>
        </authorList>
    </citation>
    <scope>IDENTIFICATION</scope>
</reference>
<protein>
    <submittedName>
        <fullName evidence="1">Uncharacterized protein</fullName>
    </submittedName>
</protein>